<evidence type="ECO:0000313" key="3">
    <source>
        <dbReference type="Proteomes" id="UP000308330"/>
    </source>
</evidence>
<accession>A0ABY2SVP1</accession>
<evidence type="ECO:0000259" key="1">
    <source>
        <dbReference type="Pfam" id="PF12728"/>
    </source>
</evidence>
<dbReference type="EMBL" id="SZPT01000002">
    <property type="protein sequence ID" value="TKI47383.1"/>
    <property type="molecule type" value="Genomic_DNA"/>
</dbReference>
<dbReference type="Pfam" id="PF12728">
    <property type="entry name" value="HTH_17"/>
    <property type="match status" value="1"/>
</dbReference>
<protein>
    <submittedName>
        <fullName evidence="2">Helix-turn-helix domain-containing protein</fullName>
    </submittedName>
</protein>
<dbReference type="InterPro" id="IPR041657">
    <property type="entry name" value="HTH_17"/>
</dbReference>
<organism evidence="2 3">
    <name type="scientific">Lysinibacillus tabacifolii</name>
    <dbReference type="NCBI Taxonomy" id="1173107"/>
    <lineage>
        <taxon>Bacteria</taxon>
        <taxon>Bacillati</taxon>
        <taxon>Bacillota</taxon>
        <taxon>Bacilli</taxon>
        <taxon>Bacillales</taxon>
        <taxon>Bacillaceae</taxon>
        <taxon>Lysinibacillus</taxon>
    </lineage>
</organism>
<reference evidence="2 3" key="1">
    <citation type="submission" date="2019-04" db="EMBL/GenBank/DDBJ databases">
        <title>Lysinibacillus genome sequencing.</title>
        <authorList>
            <person name="Dunlap C."/>
        </authorList>
    </citation>
    <scope>NUCLEOTIDE SEQUENCE [LARGE SCALE GENOMIC DNA]</scope>
    <source>
        <strain evidence="2 3">KCTC 33042</strain>
    </source>
</reference>
<gene>
    <name evidence="2" type="ORF">FC748_06855</name>
</gene>
<feature type="domain" description="Helix-turn-helix" evidence="1">
    <location>
        <begin position="30"/>
        <end position="75"/>
    </location>
</feature>
<dbReference type="Proteomes" id="UP000308330">
    <property type="component" value="Unassembled WGS sequence"/>
</dbReference>
<sequence>MQLQEQKLEYLEDEFVHRFPLLNNIDDDLLLTPKNIANLIGVHEETVRRWCRKGYVKSVSPFGRYKIQGADFKAFAFQWYCNKII</sequence>
<name>A0ABY2SVP1_9BACI</name>
<proteinExistence type="predicted"/>
<dbReference type="SUPFAM" id="SSF46955">
    <property type="entry name" value="Putative DNA-binding domain"/>
    <property type="match status" value="1"/>
</dbReference>
<evidence type="ECO:0000313" key="2">
    <source>
        <dbReference type="EMBL" id="TKI47383.1"/>
    </source>
</evidence>
<dbReference type="RefSeq" id="WP_108030845.1">
    <property type="nucleotide sequence ID" value="NZ_PYUE01000007.1"/>
</dbReference>
<comment type="caution">
    <text evidence="2">The sequence shown here is derived from an EMBL/GenBank/DDBJ whole genome shotgun (WGS) entry which is preliminary data.</text>
</comment>
<dbReference type="InterPro" id="IPR009061">
    <property type="entry name" value="DNA-bd_dom_put_sf"/>
</dbReference>
<keyword evidence="3" id="KW-1185">Reference proteome</keyword>